<dbReference type="Pfam" id="PF00905">
    <property type="entry name" value="Transpeptidase"/>
    <property type="match status" value="1"/>
</dbReference>
<keyword evidence="5" id="KW-1185">Reference proteome</keyword>
<comment type="caution">
    <text evidence="4">The sequence shown here is derived from an EMBL/GenBank/DDBJ whole genome shotgun (WGS) entry which is preliminary data.</text>
</comment>
<evidence type="ECO:0000313" key="5">
    <source>
        <dbReference type="Proteomes" id="UP000293036"/>
    </source>
</evidence>
<protein>
    <submittedName>
        <fullName evidence="4">Penicillin-binding protein</fullName>
    </submittedName>
</protein>
<dbReference type="InterPro" id="IPR012338">
    <property type="entry name" value="Beta-lactam/transpept-like"/>
</dbReference>
<dbReference type="InterPro" id="IPR054120">
    <property type="entry name" value="PBPA_dimer"/>
</dbReference>
<dbReference type="GO" id="GO:0071972">
    <property type="term" value="F:peptidoglycan L,D-transpeptidase activity"/>
    <property type="evidence" value="ECO:0007669"/>
    <property type="project" value="TreeGrafter"/>
</dbReference>
<sequence>MNPPLRKLSTVVALMFVTLMLAVTYIQFFAAPSLNADSRNVRTLYREYGTNRGPIVVAGQPIAQSEPIDDAYQFLRKYPGGEYYAHITGFFSVAHNSMTGIERTENSVLGGSDSSLVASRIQDLFTGQAPQGGGVALTINPAAQKAAFDGLGNRRGGVVAIEPSTGKILALVSKPSFDPNLIATHDRTQAKSAWSALNEADNKPLLNRALGGDLYSPGSVFKVVTAAAMLENGMTPDTIVDSPTTWSPPGTSAQIGNDEGKCGDGSGKSPLRTTFVESCNTTFAISGVNLGAEKMVKMAQAFGFQKDLSIPLFVRPSTFPMPSDKPTLAMDSFGQRDVLASPLQMAMIAATVANRGVEMKPYLVDQVLSPDLETISETKPEEFAKPISQGTAAHLRSMMIDVVEKGTGTSARLSGVPVAGKTGTAQVGGGRDAHSWFIGFEATDNSRVAVAVFVENGGYGNDAAAPIARNVIKAVVGK</sequence>
<dbReference type="EMBL" id="SJDT01000005">
    <property type="protein sequence ID" value="TBW21046.1"/>
    <property type="molecule type" value="Genomic_DNA"/>
</dbReference>
<dbReference type="Pfam" id="PF21922">
    <property type="entry name" value="PBP_dimer_2"/>
    <property type="match status" value="1"/>
</dbReference>
<dbReference type="GO" id="GO:0005886">
    <property type="term" value="C:plasma membrane"/>
    <property type="evidence" value="ECO:0007669"/>
    <property type="project" value="TreeGrafter"/>
</dbReference>
<feature type="domain" description="Penicillin-binding protein transpeptidase" evidence="2">
    <location>
        <begin position="156"/>
        <end position="473"/>
    </location>
</feature>
<proteinExistence type="predicted"/>
<evidence type="ECO:0000259" key="2">
    <source>
        <dbReference type="Pfam" id="PF00905"/>
    </source>
</evidence>
<dbReference type="SUPFAM" id="SSF56519">
    <property type="entry name" value="Penicillin binding protein dimerisation domain"/>
    <property type="match status" value="1"/>
</dbReference>
<dbReference type="AlphaFoldDB" id="A0A4Q9V0Q9"/>
<dbReference type="Gene3D" id="3.90.1310.10">
    <property type="entry name" value="Penicillin-binding protein 2a (Domain 2)"/>
    <property type="match status" value="1"/>
</dbReference>
<name>A0A4Q9V0Q9_9ACTO</name>
<dbReference type="GO" id="GO:0071555">
    <property type="term" value="P:cell wall organization"/>
    <property type="evidence" value="ECO:0007669"/>
    <property type="project" value="TreeGrafter"/>
</dbReference>
<keyword evidence="1" id="KW-1133">Transmembrane helix</keyword>
<dbReference type="RefSeq" id="WP_131281703.1">
    <property type="nucleotide sequence ID" value="NZ_JBHSLR010000002.1"/>
</dbReference>
<dbReference type="InterPro" id="IPR050515">
    <property type="entry name" value="Beta-lactam/transpept"/>
</dbReference>
<dbReference type="InterPro" id="IPR001460">
    <property type="entry name" value="PCN-bd_Tpept"/>
</dbReference>
<dbReference type="PANTHER" id="PTHR30627:SF24">
    <property type="entry name" value="PENICILLIN-BINDING PROTEIN 4B"/>
    <property type="match status" value="1"/>
</dbReference>
<dbReference type="Proteomes" id="UP000293036">
    <property type="component" value="Unassembled WGS sequence"/>
</dbReference>
<evidence type="ECO:0000259" key="3">
    <source>
        <dbReference type="Pfam" id="PF21922"/>
    </source>
</evidence>
<reference evidence="4 5" key="1">
    <citation type="submission" date="2019-02" db="EMBL/GenBank/DDBJ databases">
        <title>Arcanobacterium bovis sp. nov., isolated from the milk of a cow with mastitis.</title>
        <authorList>
            <person name="Sammra O."/>
            <person name="Foster G."/>
            <person name="Hassan A."/>
            <person name="Alssahen M."/>
            <person name="Laemmler C."/>
            <person name="Borowiak M."/>
            <person name="Malorny B."/>
            <person name="Abdulmawjood A."/>
        </authorList>
    </citation>
    <scope>NUCLEOTIDE SEQUENCE [LARGE SCALE GENOMIC DNA]</scope>
    <source>
        <strain evidence="4 5">C605018/01/1</strain>
    </source>
</reference>
<gene>
    <name evidence="4" type="ORF">EZJ44_07005</name>
</gene>
<keyword evidence="1" id="KW-0812">Transmembrane</keyword>
<dbReference type="OrthoDB" id="9766847at2"/>
<evidence type="ECO:0000313" key="4">
    <source>
        <dbReference type="EMBL" id="TBW21046.1"/>
    </source>
</evidence>
<feature type="transmembrane region" description="Helical" evidence="1">
    <location>
        <begin position="12"/>
        <end position="30"/>
    </location>
</feature>
<dbReference type="SUPFAM" id="SSF56601">
    <property type="entry name" value="beta-lactamase/transpeptidase-like"/>
    <property type="match status" value="1"/>
</dbReference>
<dbReference type="PANTHER" id="PTHR30627">
    <property type="entry name" value="PEPTIDOGLYCAN D,D-TRANSPEPTIDASE"/>
    <property type="match status" value="1"/>
</dbReference>
<accession>A0A4Q9V0Q9</accession>
<dbReference type="Gene3D" id="3.40.710.10">
    <property type="entry name" value="DD-peptidase/beta-lactamase superfamily"/>
    <property type="match status" value="1"/>
</dbReference>
<dbReference type="InterPro" id="IPR036138">
    <property type="entry name" value="PBP_dimer_sf"/>
</dbReference>
<feature type="domain" description="Penicillin binding protein A dimerisation" evidence="3">
    <location>
        <begin position="52"/>
        <end position="135"/>
    </location>
</feature>
<evidence type="ECO:0000256" key="1">
    <source>
        <dbReference type="SAM" id="Phobius"/>
    </source>
</evidence>
<dbReference type="GO" id="GO:0008658">
    <property type="term" value="F:penicillin binding"/>
    <property type="evidence" value="ECO:0007669"/>
    <property type="project" value="InterPro"/>
</dbReference>
<organism evidence="4 5">
    <name type="scientific">Arcanobacterium bovis</name>
    <dbReference type="NCBI Taxonomy" id="2529275"/>
    <lineage>
        <taxon>Bacteria</taxon>
        <taxon>Bacillati</taxon>
        <taxon>Actinomycetota</taxon>
        <taxon>Actinomycetes</taxon>
        <taxon>Actinomycetales</taxon>
        <taxon>Actinomycetaceae</taxon>
        <taxon>Arcanobacterium</taxon>
    </lineage>
</organism>
<keyword evidence="1" id="KW-0472">Membrane</keyword>